<dbReference type="GO" id="GO:0055085">
    <property type="term" value="P:transmembrane transport"/>
    <property type="evidence" value="ECO:0007669"/>
    <property type="project" value="UniProtKB-ARBA"/>
</dbReference>
<dbReference type="EMBL" id="CP020563">
    <property type="protein sequence ID" value="ARF76551.1"/>
    <property type="molecule type" value="Genomic_DNA"/>
</dbReference>
<feature type="domain" description="ABC transmembrane type-1" evidence="13">
    <location>
        <begin position="44"/>
        <end position="293"/>
    </location>
</feature>
<dbReference type="PROSITE" id="PS50893">
    <property type="entry name" value="ABC_TRANSPORTER_2"/>
    <property type="match status" value="1"/>
</dbReference>
<dbReference type="GO" id="GO:0005524">
    <property type="term" value="F:ATP binding"/>
    <property type="evidence" value="ECO:0007669"/>
    <property type="project" value="UniProtKB-KW"/>
</dbReference>
<evidence type="ECO:0000256" key="4">
    <source>
        <dbReference type="ARBA" id="ARBA00022519"/>
    </source>
</evidence>
<evidence type="ECO:0000256" key="11">
    <source>
        <dbReference type="SAM" id="Phobius"/>
    </source>
</evidence>
<feature type="transmembrane region" description="Helical" evidence="11">
    <location>
        <begin position="237"/>
        <end position="260"/>
    </location>
</feature>
<dbReference type="SUPFAM" id="SSF90123">
    <property type="entry name" value="ABC transporter transmembrane region"/>
    <property type="match status" value="1"/>
</dbReference>
<evidence type="ECO:0008006" key="16">
    <source>
        <dbReference type="Google" id="ProtNLM"/>
    </source>
</evidence>
<dbReference type="InterPro" id="IPR011527">
    <property type="entry name" value="ABC1_TM_dom"/>
</dbReference>
<gene>
    <name evidence="14" type="ORF">B7C62_32890</name>
</gene>
<evidence type="ECO:0000256" key="6">
    <source>
        <dbReference type="ARBA" id="ARBA00022741"/>
    </source>
</evidence>
<evidence type="ECO:0000259" key="12">
    <source>
        <dbReference type="PROSITE" id="PS50893"/>
    </source>
</evidence>
<feature type="domain" description="ABC transporter" evidence="12">
    <location>
        <begin position="326"/>
        <end position="560"/>
    </location>
</feature>
<keyword evidence="7" id="KW-0067">ATP-binding</keyword>
<dbReference type="Pfam" id="PF00664">
    <property type="entry name" value="ABC_membrane"/>
    <property type="match status" value="1"/>
</dbReference>
<feature type="transmembrane region" description="Helical" evidence="11">
    <location>
        <begin position="52"/>
        <end position="72"/>
    </location>
</feature>
<dbReference type="SMART" id="SM00382">
    <property type="entry name" value="AAA"/>
    <property type="match status" value="1"/>
</dbReference>
<comment type="subcellular location">
    <subcellularLocation>
        <location evidence="1">Cell inner membrane</location>
        <topology evidence="1">Multi-pass membrane protein</topology>
    </subcellularLocation>
</comment>
<dbReference type="PANTHER" id="PTHR24221:SF654">
    <property type="entry name" value="ATP-BINDING CASSETTE SUB-FAMILY B MEMBER 6"/>
    <property type="match status" value="1"/>
</dbReference>
<name>A0ABC8C2A8_9ACTN</name>
<dbReference type="RefSeq" id="WP_084752241.1">
    <property type="nucleotide sequence ID" value="NZ_CP020563.1"/>
</dbReference>
<dbReference type="InterPro" id="IPR017871">
    <property type="entry name" value="ABC_transporter-like_CS"/>
</dbReference>
<keyword evidence="6" id="KW-0547">Nucleotide-binding</keyword>
<dbReference type="GO" id="GO:0005886">
    <property type="term" value="C:plasma membrane"/>
    <property type="evidence" value="ECO:0007669"/>
    <property type="project" value="UniProtKB-SubCell"/>
</dbReference>
<keyword evidence="15" id="KW-1185">Reference proteome</keyword>
<evidence type="ECO:0000256" key="8">
    <source>
        <dbReference type="ARBA" id="ARBA00022989"/>
    </source>
</evidence>
<feature type="transmembrane region" description="Helical" evidence="11">
    <location>
        <begin position="20"/>
        <end position="46"/>
    </location>
</feature>
<dbReference type="PANTHER" id="PTHR24221">
    <property type="entry name" value="ATP-BINDING CASSETTE SUB-FAMILY B"/>
    <property type="match status" value="1"/>
</dbReference>
<dbReference type="AlphaFoldDB" id="A0ABC8C2A8"/>
<dbReference type="InterPro" id="IPR027417">
    <property type="entry name" value="P-loop_NTPase"/>
</dbReference>
<comment type="similarity">
    <text evidence="10">Belongs to the ABC transporter superfamily. Siderophore-Fe(3+) uptake transporter (SIUT) (TC 3.A.1.21) family.</text>
</comment>
<dbReference type="Pfam" id="PF00005">
    <property type="entry name" value="ABC_tran"/>
    <property type="match status" value="1"/>
</dbReference>
<dbReference type="Gene3D" id="1.20.1560.10">
    <property type="entry name" value="ABC transporter type 1, transmembrane domain"/>
    <property type="match status" value="1"/>
</dbReference>
<proteinExistence type="inferred from homology"/>
<reference evidence="14 15" key="1">
    <citation type="submission" date="2017-04" db="EMBL/GenBank/DDBJ databases">
        <title>The complete genome sequence of Streptomyces albolongus YIM 101047, the producer of novel bafilomycins and novel odoriferous sesquiterpenoids.</title>
        <authorList>
            <person name="Yin M."/>
            <person name="Jiang Y."/>
        </authorList>
    </citation>
    <scope>NUCLEOTIDE SEQUENCE [LARGE SCALE GENOMIC DNA]</scope>
    <source>
        <strain evidence="14 15">YIM 101047</strain>
    </source>
</reference>
<dbReference type="SUPFAM" id="SSF52540">
    <property type="entry name" value="P-loop containing nucleoside triphosphate hydrolases"/>
    <property type="match status" value="1"/>
</dbReference>
<evidence type="ECO:0000313" key="14">
    <source>
        <dbReference type="EMBL" id="ARF76551.1"/>
    </source>
</evidence>
<dbReference type="InterPro" id="IPR039421">
    <property type="entry name" value="Type_1_exporter"/>
</dbReference>
<evidence type="ECO:0000256" key="10">
    <source>
        <dbReference type="ARBA" id="ARBA00023455"/>
    </source>
</evidence>
<keyword evidence="5 11" id="KW-0812">Transmembrane</keyword>
<dbReference type="Gene3D" id="3.40.50.300">
    <property type="entry name" value="P-loop containing nucleotide triphosphate hydrolases"/>
    <property type="match status" value="1"/>
</dbReference>
<dbReference type="InterPro" id="IPR003593">
    <property type="entry name" value="AAA+_ATPase"/>
</dbReference>
<keyword evidence="2" id="KW-0813">Transport</keyword>
<dbReference type="PROSITE" id="PS50929">
    <property type="entry name" value="ABC_TM1F"/>
    <property type="match status" value="1"/>
</dbReference>
<feature type="transmembrane region" description="Helical" evidence="11">
    <location>
        <begin position="158"/>
        <end position="175"/>
    </location>
</feature>
<sequence length="573" mass="61140">MIRSLFALLDPPGRRRLRALLIRVGAAAVLQGLAGCTLIPLLGALFSDDRDAVWTWAAALAGLVLAHHAVLLRNHRHAGELSSALLRLLHTRLGEALTRIPLGWFAEGRAATVNRLVTKTALDVATAPAHLVAPVVAAVVTPATIVVVTLAVQWQVGLALLLGAPLPLLAYRLYLRVIERVESTWEAGTNRASERVLEYARQQPVLRAYGGGAPLDRALTEQDAGARSMVLGNSAATAPLFLALQAVLTAVLALTVMLALGGEGDIGMLIAVMVLAVRFVEPLTAVAEVAGGLRIAAVGLRRFREVLDTPPLPEPDRPAAPGPPSVEFREVDFGYTRDRTVLRALSFRAEPGTLTALVGPSGAGKSTVLSLIARFHDADSGTVLVGDRDVRELGTERLLSHIALVSQHPYLFEESIAENILRARPGAGPDELDRVVRLARVDEIAARLPDGLGTRVGEGGATLSGGERQRVSIARALLKDAPIVLLDEVTSSLDAVNERLVQQAVTRLAADRTVLVVAHRLETVENADHILVLDGGRITESGSHEELLRLDGVYSRFVDCRRQAAAWRLTSAG</sequence>
<keyword evidence="3" id="KW-1003">Cell membrane</keyword>
<evidence type="ECO:0000256" key="9">
    <source>
        <dbReference type="ARBA" id="ARBA00023136"/>
    </source>
</evidence>
<dbReference type="Proteomes" id="UP000192251">
    <property type="component" value="Chromosome"/>
</dbReference>
<dbReference type="PROSITE" id="PS00211">
    <property type="entry name" value="ABC_TRANSPORTER_1"/>
    <property type="match status" value="1"/>
</dbReference>
<evidence type="ECO:0000256" key="3">
    <source>
        <dbReference type="ARBA" id="ARBA00022475"/>
    </source>
</evidence>
<organism evidence="14 15">
    <name type="scientific">Kitasatospora albolonga</name>
    <dbReference type="NCBI Taxonomy" id="68173"/>
    <lineage>
        <taxon>Bacteria</taxon>
        <taxon>Bacillati</taxon>
        <taxon>Actinomycetota</taxon>
        <taxon>Actinomycetes</taxon>
        <taxon>Kitasatosporales</taxon>
        <taxon>Streptomycetaceae</taxon>
        <taxon>Kitasatospora</taxon>
    </lineage>
</organism>
<evidence type="ECO:0000256" key="1">
    <source>
        <dbReference type="ARBA" id="ARBA00004429"/>
    </source>
</evidence>
<keyword evidence="8 11" id="KW-1133">Transmembrane helix</keyword>
<keyword evidence="4" id="KW-0997">Cell inner membrane</keyword>
<keyword evidence="9 11" id="KW-0472">Membrane</keyword>
<dbReference type="InterPro" id="IPR036640">
    <property type="entry name" value="ABC1_TM_sf"/>
</dbReference>
<dbReference type="InterPro" id="IPR003439">
    <property type="entry name" value="ABC_transporter-like_ATP-bd"/>
</dbReference>
<evidence type="ECO:0000259" key="13">
    <source>
        <dbReference type="PROSITE" id="PS50929"/>
    </source>
</evidence>
<evidence type="ECO:0000256" key="5">
    <source>
        <dbReference type="ARBA" id="ARBA00022692"/>
    </source>
</evidence>
<dbReference type="KEGG" id="kab:B7C62_32890"/>
<evidence type="ECO:0000256" key="7">
    <source>
        <dbReference type="ARBA" id="ARBA00022840"/>
    </source>
</evidence>
<protein>
    <recommendedName>
        <fullName evidence="16">ABC transporter</fullName>
    </recommendedName>
</protein>
<feature type="transmembrane region" description="Helical" evidence="11">
    <location>
        <begin position="131"/>
        <end position="152"/>
    </location>
</feature>
<evidence type="ECO:0000313" key="15">
    <source>
        <dbReference type="Proteomes" id="UP000192251"/>
    </source>
</evidence>
<dbReference type="FunFam" id="3.40.50.300:FF:000221">
    <property type="entry name" value="Multidrug ABC transporter ATP-binding protein"/>
    <property type="match status" value="1"/>
</dbReference>
<evidence type="ECO:0000256" key="2">
    <source>
        <dbReference type="ARBA" id="ARBA00022448"/>
    </source>
</evidence>
<accession>A0ABC8C2A8</accession>